<sequence>MERNIMRSISLILGFSLLMITDCGHKPEAGSAASPTGKEITTAASGPVRTAAVRGFYPGDSRAQLTAFLAGYHPPEDLPRPLHGAVLPHAGWMYSGQVAARTLACFKNSPGPETVVIFGTPHSMDTVSHALYHEGQWETPLGNLAVDSACGEAILAAAGD</sequence>
<feature type="non-terminal residue" evidence="2">
    <location>
        <position position="160"/>
    </location>
</feature>
<dbReference type="NCBIfam" id="TIGR04336">
    <property type="entry name" value="AmmeMemoSam_B"/>
    <property type="match status" value="1"/>
</dbReference>
<evidence type="ECO:0008006" key="3">
    <source>
        <dbReference type="Google" id="ProtNLM"/>
    </source>
</evidence>
<dbReference type="Pfam" id="PF01875">
    <property type="entry name" value="Memo"/>
    <property type="match status" value="1"/>
</dbReference>
<proteinExistence type="inferred from homology"/>
<dbReference type="EMBL" id="BARS01027050">
    <property type="protein sequence ID" value="GAG07479.1"/>
    <property type="molecule type" value="Genomic_DNA"/>
</dbReference>
<organism evidence="2">
    <name type="scientific">marine sediment metagenome</name>
    <dbReference type="NCBI Taxonomy" id="412755"/>
    <lineage>
        <taxon>unclassified sequences</taxon>
        <taxon>metagenomes</taxon>
        <taxon>ecological metagenomes</taxon>
    </lineage>
</organism>
<protein>
    <recommendedName>
        <fullName evidence="3">AmmeMemoRadiSam system protein B</fullName>
    </recommendedName>
</protein>
<dbReference type="AlphaFoldDB" id="X0UNW1"/>
<comment type="caution">
    <text evidence="2">The sequence shown here is derived from an EMBL/GenBank/DDBJ whole genome shotgun (WGS) entry which is preliminary data.</text>
</comment>
<dbReference type="InterPro" id="IPR002737">
    <property type="entry name" value="MEMO1_fam"/>
</dbReference>
<name>X0UNW1_9ZZZZ</name>
<reference evidence="2" key="1">
    <citation type="journal article" date="2014" name="Front. Microbiol.">
        <title>High frequency of phylogenetically diverse reductive dehalogenase-homologous genes in deep subseafloor sedimentary metagenomes.</title>
        <authorList>
            <person name="Kawai M."/>
            <person name="Futagami T."/>
            <person name="Toyoda A."/>
            <person name="Takaki Y."/>
            <person name="Nishi S."/>
            <person name="Hori S."/>
            <person name="Arai W."/>
            <person name="Tsubouchi T."/>
            <person name="Morono Y."/>
            <person name="Uchiyama I."/>
            <person name="Ito T."/>
            <person name="Fujiyama A."/>
            <person name="Inagaki F."/>
            <person name="Takami H."/>
        </authorList>
    </citation>
    <scope>NUCLEOTIDE SEQUENCE</scope>
    <source>
        <strain evidence="2">Expedition CK06-06</strain>
    </source>
</reference>
<dbReference type="PANTHER" id="PTHR11060:SF0">
    <property type="entry name" value="PROTEIN MEMO1"/>
    <property type="match status" value="1"/>
</dbReference>
<evidence type="ECO:0000313" key="2">
    <source>
        <dbReference type="EMBL" id="GAG07479.1"/>
    </source>
</evidence>
<dbReference type="PANTHER" id="PTHR11060">
    <property type="entry name" value="PROTEIN MEMO1"/>
    <property type="match status" value="1"/>
</dbReference>
<accession>X0UNW1</accession>
<gene>
    <name evidence="2" type="ORF">S01H1_42526</name>
</gene>
<comment type="similarity">
    <text evidence="1">Belongs to the MEMO1 family.</text>
</comment>
<dbReference type="Gene3D" id="3.40.830.10">
    <property type="entry name" value="LigB-like"/>
    <property type="match status" value="1"/>
</dbReference>
<evidence type="ECO:0000256" key="1">
    <source>
        <dbReference type="ARBA" id="ARBA00006315"/>
    </source>
</evidence>